<keyword evidence="3" id="KW-0723">Serine/threonine-protein kinase</keyword>
<evidence type="ECO:0000256" key="7">
    <source>
        <dbReference type="ARBA" id="ARBA00022777"/>
    </source>
</evidence>
<keyword evidence="7 13" id="KW-0418">Kinase</keyword>
<organism evidence="13 14">
    <name type="scientific">Algivirga pacifica</name>
    <dbReference type="NCBI Taxonomy" id="1162670"/>
    <lineage>
        <taxon>Bacteria</taxon>
        <taxon>Pseudomonadati</taxon>
        <taxon>Bacteroidota</taxon>
        <taxon>Cytophagia</taxon>
        <taxon>Cytophagales</taxon>
        <taxon>Flammeovirgaceae</taxon>
        <taxon>Algivirga</taxon>
    </lineage>
</organism>
<keyword evidence="8" id="KW-0378">Hydrolase</keyword>
<evidence type="ECO:0000256" key="8">
    <source>
        <dbReference type="ARBA" id="ARBA00022801"/>
    </source>
</evidence>
<keyword evidence="2" id="KW-0963">Cytoplasm</keyword>
<evidence type="ECO:0000313" key="14">
    <source>
        <dbReference type="Proteomes" id="UP001500298"/>
    </source>
</evidence>
<accession>A0ABP9DG93</accession>
<dbReference type="InterPro" id="IPR046855">
    <property type="entry name" value="AceK_kinase"/>
</dbReference>
<evidence type="ECO:0000256" key="2">
    <source>
        <dbReference type="ARBA" id="ARBA00022490"/>
    </source>
</evidence>
<feature type="domain" description="Isocitrate dehydrogenase kinase/phosphatase (AceK) kinase" evidence="11">
    <location>
        <begin position="305"/>
        <end position="558"/>
    </location>
</feature>
<keyword evidence="14" id="KW-1185">Reference proteome</keyword>
<evidence type="ECO:0000259" key="11">
    <source>
        <dbReference type="Pfam" id="PF06315"/>
    </source>
</evidence>
<keyword evidence="4" id="KW-0816">Tricarboxylic acid cycle</keyword>
<dbReference type="NCBIfam" id="NF002804">
    <property type="entry name" value="PRK02946.1"/>
    <property type="match status" value="1"/>
</dbReference>
<keyword evidence="5" id="KW-0808">Transferase</keyword>
<evidence type="ECO:0000256" key="5">
    <source>
        <dbReference type="ARBA" id="ARBA00022679"/>
    </source>
</evidence>
<dbReference type="GO" id="GO:0016301">
    <property type="term" value="F:kinase activity"/>
    <property type="evidence" value="ECO:0007669"/>
    <property type="project" value="UniProtKB-KW"/>
</dbReference>
<evidence type="ECO:0000256" key="10">
    <source>
        <dbReference type="ARBA" id="ARBA00022912"/>
    </source>
</evidence>
<sequence length="577" mass="68616">MDTQVSRCIFKGFLSYFDTFMKVTSDAKERFEQVDWTGAQKAHKMRLLIRKQKMREVTEKVRLLMGNHIDDLEIWRQIKVNYALLVSDYENDDIAETFYNSIFSRLFSHQFIDPCLMFVYSSQENNFIYSQEPIYHIFWVKEEVSTTVREILLQYPFQTPYQNFEEDVRLLTTTIKEHLLPRLKTLPRIEVCKEVFYRNKGAYLVGRAISGEKVLPFVIPILNEPEKGLYVDTLLIEPNDVSILFSFTRSYFMVYTKVPSILVRFLSSILKGKELSEIYNSIGFNKHGKTVFYREFLTQLNVSYDQFVIAPGIKGMVMSVFTLPSFNFVFKIIKDRFDPPKEMSRERVKQQYKLVSRHDRVGRMADTHEFHNFRFPKDRFSQELLEELQTVAPSIIEVSEEEIIIKHLYTERRMIPLNIYLEHANENQAEEAIGEYGNAIKQLAAANIFPGDMLLKNFGVTRHRRVVFYDYDEICFLTECNFRPLPFARNDEEEYVTEYSVGPNDIFPEEFKRFLIGKPHIREIFFRLHDDIFTVKFWKNLQRELDNGKVMDVFPYRKKKRFMRSNQEQLSHQATKK</sequence>
<dbReference type="RefSeq" id="WP_345373203.1">
    <property type="nucleotide sequence ID" value="NZ_BAABJX010000045.1"/>
</dbReference>
<name>A0ABP9DG93_9BACT</name>
<dbReference type="PANTHER" id="PTHR39559:SF1">
    <property type="entry name" value="ISOCITRATE DEHYDROGENASE KINASE_PHOSPHATASE"/>
    <property type="match status" value="1"/>
</dbReference>
<evidence type="ECO:0000256" key="3">
    <source>
        <dbReference type="ARBA" id="ARBA00022527"/>
    </source>
</evidence>
<dbReference type="Pfam" id="PF20423">
    <property type="entry name" value="AceK_regulatory"/>
    <property type="match status" value="1"/>
</dbReference>
<feature type="domain" description="Isocitrate dehydrogenase kinase/phosphatase (AceK) regulatory" evidence="12">
    <location>
        <begin position="7"/>
        <end position="303"/>
    </location>
</feature>
<keyword evidence="10" id="KW-0904">Protein phosphatase</keyword>
<evidence type="ECO:0000256" key="1">
    <source>
        <dbReference type="ARBA" id="ARBA00022435"/>
    </source>
</evidence>
<proteinExistence type="inferred from homology"/>
<evidence type="ECO:0000313" key="13">
    <source>
        <dbReference type="EMBL" id="GAA4842833.1"/>
    </source>
</evidence>
<dbReference type="Pfam" id="PF06315">
    <property type="entry name" value="AceK_kinase"/>
    <property type="match status" value="1"/>
</dbReference>
<evidence type="ECO:0000256" key="9">
    <source>
        <dbReference type="ARBA" id="ARBA00022840"/>
    </source>
</evidence>
<dbReference type="Proteomes" id="UP001500298">
    <property type="component" value="Unassembled WGS sequence"/>
</dbReference>
<evidence type="ECO:0000256" key="4">
    <source>
        <dbReference type="ARBA" id="ARBA00022532"/>
    </source>
</evidence>
<comment type="caution">
    <text evidence="13">The sequence shown here is derived from an EMBL/GenBank/DDBJ whole genome shotgun (WGS) entry which is preliminary data.</text>
</comment>
<dbReference type="PIRSF" id="PIRSF000719">
    <property type="entry name" value="AceK"/>
    <property type="match status" value="1"/>
</dbReference>
<dbReference type="EMBL" id="BAABJX010000045">
    <property type="protein sequence ID" value="GAA4842833.1"/>
    <property type="molecule type" value="Genomic_DNA"/>
</dbReference>
<evidence type="ECO:0000256" key="6">
    <source>
        <dbReference type="ARBA" id="ARBA00022741"/>
    </source>
</evidence>
<dbReference type="InterPro" id="IPR046854">
    <property type="entry name" value="AceK_regulatory"/>
</dbReference>
<keyword evidence="1" id="KW-0329">Glyoxylate bypass</keyword>
<dbReference type="InterPro" id="IPR010452">
    <property type="entry name" value="Isocitrate_DH_AceK"/>
</dbReference>
<evidence type="ECO:0000259" key="12">
    <source>
        <dbReference type="Pfam" id="PF20423"/>
    </source>
</evidence>
<protein>
    <submittedName>
        <fullName evidence="13">Bifunctional isocitrate dehydrogenase kinase/phosphatase</fullName>
    </submittedName>
</protein>
<reference evidence="14" key="1">
    <citation type="journal article" date="2019" name="Int. J. Syst. Evol. Microbiol.">
        <title>The Global Catalogue of Microorganisms (GCM) 10K type strain sequencing project: providing services to taxonomists for standard genome sequencing and annotation.</title>
        <authorList>
            <consortium name="The Broad Institute Genomics Platform"/>
            <consortium name="The Broad Institute Genome Sequencing Center for Infectious Disease"/>
            <person name="Wu L."/>
            <person name="Ma J."/>
        </authorList>
    </citation>
    <scope>NUCLEOTIDE SEQUENCE [LARGE SCALE GENOMIC DNA]</scope>
    <source>
        <strain evidence="14">JCM 18326</strain>
    </source>
</reference>
<gene>
    <name evidence="13" type="primary">aceK</name>
    <name evidence="13" type="ORF">GCM10023331_29910</name>
</gene>
<dbReference type="HAMAP" id="MF_00747">
    <property type="entry name" value="AceK"/>
    <property type="match status" value="1"/>
</dbReference>
<keyword evidence="9" id="KW-0067">ATP-binding</keyword>
<dbReference type="PANTHER" id="PTHR39559">
    <property type="match status" value="1"/>
</dbReference>
<keyword evidence="6" id="KW-0547">Nucleotide-binding</keyword>